<dbReference type="InterPro" id="IPR043519">
    <property type="entry name" value="NT_sf"/>
</dbReference>
<evidence type="ECO:0000313" key="10">
    <source>
        <dbReference type="Proteomes" id="UP000199666"/>
    </source>
</evidence>
<accession>A0A1I2T1E4</accession>
<keyword evidence="2" id="KW-0808">Transferase</keyword>
<dbReference type="RefSeq" id="WP_090992042.1">
    <property type="nucleotide sequence ID" value="NZ_FOPP01000001.1"/>
</dbReference>
<dbReference type="AlphaFoldDB" id="A0A1I2T1E4"/>
<dbReference type="EMBL" id="FOPP01000001">
    <property type="protein sequence ID" value="SFG56246.1"/>
    <property type="molecule type" value="Genomic_DNA"/>
</dbReference>
<evidence type="ECO:0000256" key="1">
    <source>
        <dbReference type="ARBA" id="ARBA00001946"/>
    </source>
</evidence>
<dbReference type="PANTHER" id="PTHR33571">
    <property type="entry name" value="SSL8005 PROTEIN"/>
    <property type="match status" value="1"/>
</dbReference>
<dbReference type="Pfam" id="PF18765">
    <property type="entry name" value="Polbeta"/>
    <property type="match status" value="1"/>
</dbReference>
<dbReference type="SUPFAM" id="SSF81301">
    <property type="entry name" value="Nucleotidyltransferase"/>
    <property type="match status" value="1"/>
</dbReference>
<dbReference type="Proteomes" id="UP000199666">
    <property type="component" value="Unassembled WGS sequence"/>
</dbReference>
<evidence type="ECO:0000256" key="3">
    <source>
        <dbReference type="ARBA" id="ARBA00022695"/>
    </source>
</evidence>
<keyword evidence="6" id="KW-0067">ATP-binding</keyword>
<dbReference type="OrthoDB" id="9793933at2"/>
<evidence type="ECO:0000256" key="4">
    <source>
        <dbReference type="ARBA" id="ARBA00022723"/>
    </source>
</evidence>
<evidence type="ECO:0000256" key="7">
    <source>
        <dbReference type="ARBA" id="ARBA00022842"/>
    </source>
</evidence>
<gene>
    <name evidence="9" type="ORF">SAMN04489864_10157</name>
</gene>
<evidence type="ECO:0000256" key="2">
    <source>
        <dbReference type="ARBA" id="ARBA00022679"/>
    </source>
</evidence>
<keyword evidence="4" id="KW-0479">Metal-binding</keyword>
<dbReference type="InterPro" id="IPR041633">
    <property type="entry name" value="Polbeta"/>
</dbReference>
<dbReference type="InterPro" id="IPR052038">
    <property type="entry name" value="Type-VII_TA_antitoxin"/>
</dbReference>
<comment type="cofactor">
    <cofactor evidence="1">
        <name>Mg(2+)</name>
        <dbReference type="ChEBI" id="CHEBI:18420"/>
    </cofactor>
</comment>
<keyword evidence="7" id="KW-0460">Magnesium</keyword>
<evidence type="ECO:0000256" key="5">
    <source>
        <dbReference type="ARBA" id="ARBA00022741"/>
    </source>
</evidence>
<dbReference type="GO" id="GO:0005524">
    <property type="term" value="F:ATP binding"/>
    <property type="evidence" value="ECO:0007669"/>
    <property type="project" value="UniProtKB-KW"/>
</dbReference>
<evidence type="ECO:0000313" key="9">
    <source>
        <dbReference type="EMBL" id="SFG56246.1"/>
    </source>
</evidence>
<keyword evidence="5" id="KW-0547">Nucleotide-binding</keyword>
<dbReference type="Gene3D" id="3.30.460.10">
    <property type="entry name" value="Beta Polymerase, domain 2"/>
    <property type="match status" value="1"/>
</dbReference>
<dbReference type="CDD" id="cd05403">
    <property type="entry name" value="NT_KNTase_like"/>
    <property type="match status" value="1"/>
</dbReference>
<feature type="domain" description="Polymerase beta nucleotidyltransferase" evidence="8">
    <location>
        <begin position="13"/>
        <end position="101"/>
    </location>
</feature>
<protein>
    <recommendedName>
        <fullName evidence="8">Polymerase beta nucleotidyltransferase domain-containing protein</fullName>
    </recommendedName>
</protein>
<dbReference type="STRING" id="414048.SAMN04489864_10157"/>
<dbReference type="PANTHER" id="PTHR33571:SF12">
    <property type="entry name" value="BSL3053 PROTEIN"/>
    <property type="match status" value="1"/>
</dbReference>
<sequence length="102" mass="11767">MIHRSLQKYLPQMISLFKKHKVKNAYVFGSAVTGNFNEKSDVDFLVNLNEGLDPVDAGEHLWDLADELEELLNRKIDLLTERSLKNPFFIKELSETKVVIYG</sequence>
<dbReference type="GO" id="GO:0016779">
    <property type="term" value="F:nucleotidyltransferase activity"/>
    <property type="evidence" value="ECO:0007669"/>
    <property type="project" value="UniProtKB-KW"/>
</dbReference>
<keyword evidence="3" id="KW-0548">Nucleotidyltransferase</keyword>
<dbReference type="GO" id="GO:0046872">
    <property type="term" value="F:metal ion binding"/>
    <property type="evidence" value="ECO:0007669"/>
    <property type="project" value="UniProtKB-KW"/>
</dbReference>
<reference evidence="9 10" key="1">
    <citation type="submission" date="2016-10" db="EMBL/GenBank/DDBJ databases">
        <authorList>
            <person name="de Groot N.N."/>
        </authorList>
    </citation>
    <scope>NUCLEOTIDE SEQUENCE [LARGE SCALE GENOMIC DNA]</scope>
    <source>
        <strain evidence="9 10">DSM 18684</strain>
    </source>
</reference>
<name>A0A1I2T1E4_9SPHI</name>
<keyword evidence="10" id="KW-1185">Reference proteome</keyword>
<evidence type="ECO:0000259" key="8">
    <source>
        <dbReference type="Pfam" id="PF18765"/>
    </source>
</evidence>
<evidence type="ECO:0000256" key="6">
    <source>
        <dbReference type="ARBA" id="ARBA00022840"/>
    </source>
</evidence>
<proteinExistence type="predicted"/>
<organism evidence="9 10">
    <name type="scientific">Pedobacter insulae</name>
    <dbReference type="NCBI Taxonomy" id="414048"/>
    <lineage>
        <taxon>Bacteria</taxon>
        <taxon>Pseudomonadati</taxon>
        <taxon>Bacteroidota</taxon>
        <taxon>Sphingobacteriia</taxon>
        <taxon>Sphingobacteriales</taxon>
        <taxon>Sphingobacteriaceae</taxon>
        <taxon>Pedobacter</taxon>
    </lineage>
</organism>